<sequence>MSSDRQALPLSPTSLVWQYVYWPRPFAEESAVGLLRHWAAQHDRPTVYLEARADSSGIRYLVGTQQRVMKAVARTIEQLVPGSLVTAAEAGTRPVVTAARRLKLTGLDWPLETGDRLMGDRSILSALSAVDGDEHAVLQIELGRSLHPSSPPAEPSSGDQSVLSKVLIGIQPENRPGAAQAATRKHGQHGFSTTVRLGVQSTSSGRRRSLLLGIVAAIGTTEAAGVRLRIVGEAARRINAPRSSFWARLLPPQRLGVSEVSLLLAWPISDKDVPLPGLPSAHPKPVRPTPAVQTGDRVVALANAPGSRGTLGHHVGDALRHSWITGPTGTGKSTLLLNLISQDMRANRPVVVIEPKDLIADVLTRIPRSRLGDVVVLDPLSDAPVGLNPLDRSPGSGREGLSPETVADSMFGTFRSLYGESLGARSADILRNCLKVLVHRPDASLMMLPLILTNPAFRRSMVQRAVRDDPFGSGPFWQWFEGLSPEAAANIVAPLSNKIRPLLDRHLRVVLSQPRPRFNVRQVLTERKILLVPLQKGVLGPEAARLLAAVTLYDLWQAILERVRIPEGMRQPVMIYIDEVQEFLNLPTDLDDALAMSRSLRAGFHLAHQYETQLPVEMRNAFRNNARNRITFALNADDAKAAAAGQSALVPEDFTALPAHHVYARLIRQNTLQPWASGVTLPPPEEISNPDRVRRMSAERYGQPIGEIEASFSSLLDNHRAENPQGGRGHQRRRQS</sequence>
<dbReference type="PANTHER" id="PTHR30121">
    <property type="entry name" value="UNCHARACTERIZED PROTEIN YJGR-RELATED"/>
    <property type="match status" value="1"/>
</dbReference>
<dbReference type="PANTHER" id="PTHR30121:SF6">
    <property type="entry name" value="SLR6007 PROTEIN"/>
    <property type="match status" value="1"/>
</dbReference>
<proteinExistence type="predicted"/>
<evidence type="ECO:0000313" key="3">
    <source>
        <dbReference type="Proteomes" id="UP001551695"/>
    </source>
</evidence>
<keyword evidence="3" id="KW-1185">Reference proteome</keyword>
<protein>
    <submittedName>
        <fullName evidence="2">Type IV secretory system conjugative DNA transfer family protein</fullName>
    </submittedName>
</protein>
<name>A0ABV3FY82_9NOCA</name>
<gene>
    <name evidence="2" type="ORF">AB0I48_22765</name>
</gene>
<organism evidence="2 3">
    <name type="scientific">Nocardia aurea</name>
    <dbReference type="NCBI Taxonomy" id="2144174"/>
    <lineage>
        <taxon>Bacteria</taxon>
        <taxon>Bacillati</taxon>
        <taxon>Actinomycetota</taxon>
        <taxon>Actinomycetes</taxon>
        <taxon>Mycobacteriales</taxon>
        <taxon>Nocardiaceae</taxon>
        <taxon>Nocardia</taxon>
    </lineage>
</organism>
<dbReference type="RefSeq" id="WP_357786261.1">
    <property type="nucleotide sequence ID" value="NZ_JBFAKC010000010.1"/>
</dbReference>
<dbReference type="InterPro" id="IPR051162">
    <property type="entry name" value="T4SS_component"/>
</dbReference>
<dbReference type="EMBL" id="JBFAKC010000010">
    <property type="protein sequence ID" value="MEV0710391.1"/>
    <property type="molecule type" value="Genomic_DNA"/>
</dbReference>
<evidence type="ECO:0000256" key="1">
    <source>
        <dbReference type="SAM" id="MobiDB-lite"/>
    </source>
</evidence>
<dbReference type="InterPro" id="IPR027417">
    <property type="entry name" value="P-loop_NTPase"/>
</dbReference>
<accession>A0ABV3FY82</accession>
<evidence type="ECO:0000313" key="2">
    <source>
        <dbReference type="EMBL" id="MEV0710391.1"/>
    </source>
</evidence>
<dbReference type="SUPFAM" id="SSF52540">
    <property type="entry name" value="P-loop containing nucleoside triphosphate hydrolases"/>
    <property type="match status" value="1"/>
</dbReference>
<dbReference type="Gene3D" id="3.40.50.300">
    <property type="entry name" value="P-loop containing nucleotide triphosphate hydrolases"/>
    <property type="match status" value="2"/>
</dbReference>
<dbReference type="Proteomes" id="UP001551695">
    <property type="component" value="Unassembled WGS sequence"/>
</dbReference>
<comment type="caution">
    <text evidence="2">The sequence shown here is derived from an EMBL/GenBank/DDBJ whole genome shotgun (WGS) entry which is preliminary data.</text>
</comment>
<feature type="region of interest" description="Disordered" evidence="1">
    <location>
        <begin position="712"/>
        <end position="736"/>
    </location>
</feature>
<reference evidence="2 3" key="1">
    <citation type="submission" date="2024-06" db="EMBL/GenBank/DDBJ databases">
        <title>The Natural Products Discovery Center: Release of the First 8490 Sequenced Strains for Exploring Actinobacteria Biosynthetic Diversity.</title>
        <authorList>
            <person name="Kalkreuter E."/>
            <person name="Kautsar S.A."/>
            <person name="Yang D."/>
            <person name="Bader C.D."/>
            <person name="Teijaro C.N."/>
            <person name="Fluegel L."/>
            <person name="Davis C.M."/>
            <person name="Simpson J.R."/>
            <person name="Lauterbach L."/>
            <person name="Steele A.D."/>
            <person name="Gui C."/>
            <person name="Meng S."/>
            <person name="Li G."/>
            <person name="Viehrig K."/>
            <person name="Ye F."/>
            <person name="Su P."/>
            <person name="Kiefer A.F."/>
            <person name="Nichols A."/>
            <person name="Cepeda A.J."/>
            <person name="Yan W."/>
            <person name="Fan B."/>
            <person name="Jiang Y."/>
            <person name="Adhikari A."/>
            <person name="Zheng C.-J."/>
            <person name="Schuster L."/>
            <person name="Cowan T.M."/>
            <person name="Smanski M.J."/>
            <person name="Chevrette M.G."/>
            <person name="De Carvalho L.P.S."/>
            <person name="Shen B."/>
        </authorList>
    </citation>
    <scope>NUCLEOTIDE SEQUENCE [LARGE SCALE GENOMIC DNA]</scope>
    <source>
        <strain evidence="2 3">NPDC050403</strain>
    </source>
</reference>